<reference evidence="2 3" key="1">
    <citation type="submission" date="2019-03" db="EMBL/GenBank/DDBJ databases">
        <title>Genomics of glacier-inhabiting Cryobacterium strains.</title>
        <authorList>
            <person name="Liu Q."/>
            <person name="Xin Y.-H."/>
        </authorList>
    </citation>
    <scope>NUCLEOTIDE SEQUENCE [LARGE SCALE GENOMIC DNA]</scope>
    <source>
        <strain evidence="2 3">Hh14</strain>
    </source>
</reference>
<proteinExistence type="predicted"/>
<sequence length="399" mass="40127">MTSAFDTTVWRVLGNPLVEGASDDASGRLAGETVAVKDLYAVAGFAIGAGNPQYLREAAPEASHAAALATLLGAGASVVGIAQTDEFAYSVAGVNAHYGIAPNPRVAGGLPGGSSSGPAAAVAARHASIGLGTDTAGSIRVPASYQGLWGLRTTHGAVSRAGLLPLAPSFDTVGWLTRTPELLRTVAGVGLRSTASLQVAAPERFAVAVPLIFAADEGVQAAFVDGLDRLTRRGVLPAPEIIELGDLVELLAAFRTVQAAEAWEAHGDWVRAHPGVLGSDVAARFEAASRITRPQATDARASLATHRAALDAALQGRTLVLPATSSTAPDRGASAAAVDAARVATLSLTCLAAIGGYPAVSAPLLEVAGAPLGLSLVGPRHSDLALVDVAARFAAAFAA</sequence>
<evidence type="ECO:0000313" key="2">
    <source>
        <dbReference type="EMBL" id="TFD53925.1"/>
    </source>
</evidence>
<gene>
    <name evidence="2" type="ORF">E3T55_04320</name>
</gene>
<dbReference type="AlphaFoldDB" id="A0A4R9A7X1"/>
<dbReference type="InterPro" id="IPR020556">
    <property type="entry name" value="Amidase_CS"/>
</dbReference>
<dbReference type="PANTHER" id="PTHR46310:SF7">
    <property type="entry name" value="AMIDASE 1"/>
    <property type="match status" value="1"/>
</dbReference>
<feature type="domain" description="Amidase" evidence="1">
    <location>
        <begin position="24"/>
        <end position="386"/>
    </location>
</feature>
<dbReference type="PANTHER" id="PTHR46310">
    <property type="entry name" value="AMIDASE 1"/>
    <property type="match status" value="1"/>
</dbReference>
<dbReference type="PROSITE" id="PS00571">
    <property type="entry name" value="AMIDASES"/>
    <property type="match status" value="1"/>
</dbReference>
<dbReference type="InterPro" id="IPR036928">
    <property type="entry name" value="AS_sf"/>
</dbReference>
<dbReference type="Pfam" id="PF01425">
    <property type="entry name" value="Amidase"/>
    <property type="match status" value="1"/>
</dbReference>
<dbReference type="Proteomes" id="UP000297447">
    <property type="component" value="Unassembled WGS sequence"/>
</dbReference>
<accession>A0A4R9A7X1</accession>
<comment type="caution">
    <text evidence="2">The sequence shown here is derived from an EMBL/GenBank/DDBJ whole genome shotgun (WGS) entry which is preliminary data.</text>
</comment>
<dbReference type="SUPFAM" id="SSF75304">
    <property type="entry name" value="Amidase signature (AS) enzymes"/>
    <property type="match status" value="1"/>
</dbReference>
<dbReference type="OrthoDB" id="182039at2"/>
<dbReference type="InterPro" id="IPR023631">
    <property type="entry name" value="Amidase_dom"/>
</dbReference>
<dbReference type="EMBL" id="SOHE01000018">
    <property type="protein sequence ID" value="TFD53925.1"/>
    <property type="molecule type" value="Genomic_DNA"/>
</dbReference>
<organism evidence="2 3">
    <name type="scientific">Cryobacterium frigoriphilum</name>
    <dbReference type="NCBI Taxonomy" id="1259150"/>
    <lineage>
        <taxon>Bacteria</taxon>
        <taxon>Bacillati</taxon>
        <taxon>Actinomycetota</taxon>
        <taxon>Actinomycetes</taxon>
        <taxon>Micrococcales</taxon>
        <taxon>Microbacteriaceae</taxon>
        <taxon>Cryobacterium</taxon>
    </lineage>
</organism>
<protein>
    <recommendedName>
        <fullName evidence="1">Amidase domain-containing protein</fullName>
    </recommendedName>
</protein>
<name>A0A4R9A7X1_9MICO</name>
<dbReference type="RefSeq" id="WP_134518349.1">
    <property type="nucleotide sequence ID" value="NZ_SOHE01000018.1"/>
</dbReference>
<dbReference type="Gene3D" id="3.90.1300.10">
    <property type="entry name" value="Amidase signature (AS) domain"/>
    <property type="match status" value="1"/>
</dbReference>
<evidence type="ECO:0000259" key="1">
    <source>
        <dbReference type="Pfam" id="PF01425"/>
    </source>
</evidence>
<keyword evidence="3" id="KW-1185">Reference proteome</keyword>
<evidence type="ECO:0000313" key="3">
    <source>
        <dbReference type="Proteomes" id="UP000297447"/>
    </source>
</evidence>